<sequence length="325" mass="36833">MYKFLIIFFILSGAVSAQDKLEDFNHSPKWADSAGRINPDTGLLKYFQNEKFVCQNESEFTPKETPAAAKAFSDFIQYASKGDQIEGFWGDAKHRQQREDLLVAAVKAGSWKATYVNSVWAIKYPSAETPADVAATRLRELVAKGIPIAAYKYATYLYGRDDMAMYYLLAEAVKRGSPEAMSLVGRTIVIRAQELHPLGKRLLECAIEQGDANAYNHLGVLADMEGRRLDAYRLWEKGVNAGCEECIVKMSNLAQVRQGYGVNVPMMELMPELTAIKAFYENNFFYELTELSDFRRSLPDGMAFHMKDAELLDLLRLEKRFRQQP</sequence>
<reference evidence="2" key="1">
    <citation type="submission" date="2022-06" db="EMBL/GenBank/DDBJ databases">
        <title>Draft genome sequences of Leminorella grimontii str. JCM5902.</title>
        <authorList>
            <person name="Wakabayashi Y."/>
            <person name="Kojima K."/>
        </authorList>
    </citation>
    <scope>NUCLEOTIDE SEQUENCE</scope>
    <source>
        <strain evidence="2">JCM 5902</strain>
    </source>
</reference>
<keyword evidence="1" id="KW-0732">Signal</keyword>
<evidence type="ECO:0000256" key="1">
    <source>
        <dbReference type="SAM" id="SignalP"/>
    </source>
</evidence>
<protein>
    <recommendedName>
        <fullName evidence="4">Sel1 repeat family protein</fullName>
    </recommendedName>
</protein>
<dbReference type="Proteomes" id="UP001058124">
    <property type="component" value="Unassembled WGS sequence"/>
</dbReference>
<name>A0AAV5N1M3_9GAMM</name>
<feature type="signal peptide" evidence="1">
    <location>
        <begin position="1"/>
        <end position="17"/>
    </location>
</feature>
<proteinExistence type="predicted"/>
<dbReference type="InterPro" id="IPR011990">
    <property type="entry name" value="TPR-like_helical_dom_sf"/>
</dbReference>
<organism evidence="2 3">
    <name type="scientific">Leminorella grimontii</name>
    <dbReference type="NCBI Taxonomy" id="82981"/>
    <lineage>
        <taxon>Bacteria</taxon>
        <taxon>Pseudomonadati</taxon>
        <taxon>Pseudomonadota</taxon>
        <taxon>Gammaproteobacteria</taxon>
        <taxon>Enterobacterales</taxon>
        <taxon>Budviciaceae</taxon>
        <taxon>Leminorella</taxon>
    </lineage>
</organism>
<dbReference type="Gene3D" id="1.25.40.10">
    <property type="entry name" value="Tetratricopeptide repeat domain"/>
    <property type="match status" value="1"/>
</dbReference>
<dbReference type="AlphaFoldDB" id="A0AAV5N1M3"/>
<accession>A0AAV5N1M3</accession>
<evidence type="ECO:0000313" key="2">
    <source>
        <dbReference type="EMBL" id="GKX55993.1"/>
    </source>
</evidence>
<keyword evidence="3" id="KW-1185">Reference proteome</keyword>
<evidence type="ECO:0008006" key="4">
    <source>
        <dbReference type="Google" id="ProtNLM"/>
    </source>
</evidence>
<gene>
    <name evidence="2" type="ORF">SOASR030_21050</name>
</gene>
<dbReference type="EMBL" id="BRLH01000004">
    <property type="protein sequence ID" value="GKX55993.1"/>
    <property type="molecule type" value="Genomic_DNA"/>
</dbReference>
<dbReference type="SUPFAM" id="SSF81901">
    <property type="entry name" value="HCP-like"/>
    <property type="match status" value="1"/>
</dbReference>
<feature type="chain" id="PRO_5043540214" description="Sel1 repeat family protein" evidence="1">
    <location>
        <begin position="18"/>
        <end position="325"/>
    </location>
</feature>
<evidence type="ECO:0000313" key="3">
    <source>
        <dbReference type="Proteomes" id="UP001058124"/>
    </source>
</evidence>
<dbReference type="RefSeq" id="WP_027274405.1">
    <property type="nucleotide sequence ID" value="NZ_BRLH01000004.1"/>
</dbReference>
<comment type="caution">
    <text evidence="2">The sequence shown here is derived from an EMBL/GenBank/DDBJ whole genome shotgun (WGS) entry which is preliminary data.</text>
</comment>